<accession>A0AAW2YIR1</accession>
<comment type="caution">
    <text evidence="2">The sequence shown here is derived from an EMBL/GenBank/DDBJ whole genome shotgun (WGS) entry which is preliminary data.</text>
</comment>
<keyword evidence="3" id="KW-1185">Reference proteome</keyword>
<feature type="region of interest" description="Disordered" evidence="1">
    <location>
        <begin position="15"/>
        <end position="64"/>
    </location>
</feature>
<evidence type="ECO:0000313" key="2">
    <source>
        <dbReference type="EMBL" id="KAL0476873.1"/>
    </source>
</evidence>
<evidence type="ECO:0000313" key="3">
    <source>
        <dbReference type="Proteomes" id="UP001431209"/>
    </source>
</evidence>
<reference evidence="2 3" key="1">
    <citation type="submission" date="2024-03" db="EMBL/GenBank/DDBJ databases">
        <title>The Acrasis kona genome and developmental transcriptomes reveal deep origins of eukaryotic multicellular pathways.</title>
        <authorList>
            <person name="Sheikh S."/>
            <person name="Fu C.-J."/>
            <person name="Brown M.W."/>
            <person name="Baldauf S.L."/>
        </authorList>
    </citation>
    <scope>NUCLEOTIDE SEQUENCE [LARGE SCALE GENOMIC DNA]</scope>
    <source>
        <strain evidence="2 3">ATCC MYA-3509</strain>
    </source>
</reference>
<evidence type="ECO:0000256" key="1">
    <source>
        <dbReference type="SAM" id="MobiDB-lite"/>
    </source>
</evidence>
<feature type="compositionally biased region" description="Basic and acidic residues" evidence="1">
    <location>
        <begin position="31"/>
        <end position="54"/>
    </location>
</feature>
<gene>
    <name evidence="2" type="ORF">AKO1_005684</name>
</gene>
<proteinExistence type="predicted"/>
<dbReference type="EMBL" id="JAOPGA020000108">
    <property type="protein sequence ID" value="KAL0476873.1"/>
    <property type="molecule type" value="Genomic_DNA"/>
</dbReference>
<organism evidence="2 3">
    <name type="scientific">Acrasis kona</name>
    <dbReference type="NCBI Taxonomy" id="1008807"/>
    <lineage>
        <taxon>Eukaryota</taxon>
        <taxon>Discoba</taxon>
        <taxon>Heterolobosea</taxon>
        <taxon>Tetramitia</taxon>
        <taxon>Eutetramitia</taxon>
        <taxon>Acrasidae</taxon>
        <taxon>Acrasis</taxon>
    </lineage>
</organism>
<name>A0AAW2YIR1_9EUKA</name>
<dbReference type="Proteomes" id="UP001431209">
    <property type="component" value="Unassembled WGS sequence"/>
</dbReference>
<protein>
    <submittedName>
        <fullName evidence="2">RTP2</fullName>
    </submittedName>
</protein>
<dbReference type="AlphaFoldDB" id="A0AAW2YIR1"/>
<sequence>MKRFIIRQFSVSALMRAEGHTKVTVPNDQKQTNKENKEEPENKKTSDEKDDKSNPDNIMHKQGP</sequence>